<name>A0A848KCH4_9NOCA</name>
<dbReference type="RefSeq" id="WP_169586002.1">
    <property type="nucleotide sequence ID" value="NZ_VCQU01000003.1"/>
</dbReference>
<proteinExistence type="predicted"/>
<dbReference type="AlphaFoldDB" id="A0A848KCH4"/>
<dbReference type="Pfam" id="PF21863">
    <property type="entry name" value="HTH_67"/>
    <property type="match status" value="1"/>
</dbReference>
<gene>
    <name evidence="1" type="ORF">FGL95_09415</name>
</gene>
<organism evidence="1 2">
    <name type="scientific">Antrihabitans stalactiti</name>
    <dbReference type="NCBI Taxonomy" id="2584121"/>
    <lineage>
        <taxon>Bacteria</taxon>
        <taxon>Bacillati</taxon>
        <taxon>Actinomycetota</taxon>
        <taxon>Actinomycetes</taxon>
        <taxon>Mycobacteriales</taxon>
        <taxon>Nocardiaceae</taxon>
        <taxon>Antrihabitans</taxon>
    </lineage>
</organism>
<keyword evidence="2" id="KW-1185">Reference proteome</keyword>
<comment type="caution">
    <text evidence="1">The sequence shown here is derived from an EMBL/GenBank/DDBJ whole genome shotgun (WGS) entry which is preliminary data.</text>
</comment>
<evidence type="ECO:0000313" key="1">
    <source>
        <dbReference type="EMBL" id="NMN95248.1"/>
    </source>
</evidence>
<evidence type="ECO:0000313" key="2">
    <source>
        <dbReference type="Proteomes" id="UP000535543"/>
    </source>
</evidence>
<dbReference type="NCBIfam" id="NF047719">
    <property type="entry name" value="SCO6745_fam_HTH"/>
    <property type="match status" value="1"/>
</dbReference>
<reference evidence="1 2" key="2">
    <citation type="submission" date="2020-06" db="EMBL/GenBank/DDBJ databases">
        <title>Antribacter stalactiti gen. nov., sp. nov., a new member of the family Nacardiaceae isolated from a cave.</title>
        <authorList>
            <person name="Kim I.S."/>
        </authorList>
    </citation>
    <scope>NUCLEOTIDE SEQUENCE [LARGE SCALE GENOMIC DNA]</scope>
    <source>
        <strain evidence="1 2">YC2-7</strain>
    </source>
</reference>
<sequence length="299" mass="32020">MTAIEDPSGDSTSRTMWRALEPYHAVTYFSPEAKAAADAAGCKGYWMGYFGCRAAPLGAVAPEIVTATFYNFNRSRVVRAIPDVWQVASPEQLLAARVAGVDSALRRLLTPEVLASDELAEAAALGREAACAAEFAGRALAAANEALEWPVEPHLALWHAQTLLRESRGDAHVAALVTARLDPCECLVVMAASGRVSAATLAQSRAWPEQDWLDASNRLRERGLLDANDALTAEGARLRTWVEERTDEGSDAPWRALGLERTQRLFDLARPIVGAVLDGGGFMAGNPMGLQPLARPSAG</sequence>
<dbReference type="EMBL" id="VCQU01000003">
    <property type="protein sequence ID" value="NMN95248.1"/>
    <property type="molecule type" value="Genomic_DNA"/>
</dbReference>
<dbReference type="Proteomes" id="UP000535543">
    <property type="component" value="Unassembled WGS sequence"/>
</dbReference>
<reference evidence="1 2" key="1">
    <citation type="submission" date="2019-05" db="EMBL/GenBank/DDBJ databases">
        <authorList>
            <person name="Lee S.D."/>
        </authorList>
    </citation>
    <scope>NUCLEOTIDE SEQUENCE [LARGE SCALE GENOMIC DNA]</scope>
    <source>
        <strain evidence="1 2">YC2-7</strain>
    </source>
</reference>
<protein>
    <recommendedName>
        <fullName evidence="3">SalK</fullName>
    </recommendedName>
</protein>
<accession>A0A848KCH4</accession>
<dbReference type="InterPro" id="IPR054058">
    <property type="entry name" value="HTH_67"/>
</dbReference>
<evidence type="ECO:0008006" key="3">
    <source>
        <dbReference type="Google" id="ProtNLM"/>
    </source>
</evidence>